<accession>A0ACD5ZC97</accession>
<evidence type="ECO:0000313" key="1">
    <source>
        <dbReference type="EnsemblPlants" id="AVESA.00010b.r2.6CG1124010.1.CDS"/>
    </source>
</evidence>
<reference evidence="1" key="1">
    <citation type="submission" date="2021-05" db="EMBL/GenBank/DDBJ databases">
        <authorList>
            <person name="Scholz U."/>
            <person name="Mascher M."/>
            <person name="Fiebig A."/>
        </authorList>
    </citation>
    <scope>NUCLEOTIDE SEQUENCE [LARGE SCALE GENOMIC DNA]</scope>
</reference>
<dbReference type="EnsemblPlants" id="AVESA.00010b.r2.6CG1124010.1">
    <property type="protein sequence ID" value="AVESA.00010b.r2.6CG1124010.1.CDS"/>
    <property type="gene ID" value="AVESA.00010b.r2.6CG1124010"/>
</dbReference>
<protein>
    <submittedName>
        <fullName evidence="1">Uncharacterized protein</fullName>
    </submittedName>
</protein>
<dbReference type="Proteomes" id="UP001732700">
    <property type="component" value="Chromosome 6C"/>
</dbReference>
<reference evidence="1" key="2">
    <citation type="submission" date="2025-09" db="UniProtKB">
        <authorList>
            <consortium name="EnsemblPlants"/>
        </authorList>
    </citation>
    <scope>IDENTIFICATION</scope>
</reference>
<organism evidence="1 2">
    <name type="scientific">Avena sativa</name>
    <name type="common">Oat</name>
    <dbReference type="NCBI Taxonomy" id="4498"/>
    <lineage>
        <taxon>Eukaryota</taxon>
        <taxon>Viridiplantae</taxon>
        <taxon>Streptophyta</taxon>
        <taxon>Embryophyta</taxon>
        <taxon>Tracheophyta</taxon>
        <taxon>Spermatophyta</taxon>
        <taxon>Magnoliopsida</taxon>
        <taxon>Liliopsida</taxon>
        <taxon>Poales</taxon>
        <taxon>Poaceae</taxon>
        <taxon>BOP clade</taxon>
        <taxon>Pooideae</taxon>
        <taxon>Poodae</taxon>
        <taxon>Poeae</taxon>
        <taxon>Poeae Chloroplast Group 1 (Aveneae type)</taxon>
        <taxon>Aveninae</taxon>
        <taxon>Avena</taxon>
    </lineage>
</organism>
<name>A0ACD5ZC97_AVESA</name>
<keyword evidence="2" id="KW-1185">Reference proteome</keyword>
<sequence>MPFGLFVGVNNHFQSIILGGVLLRDEQTESFEWVFTEFFKMIGGPHPKTILTDQARAMEVAIAKVMPHTVHRWCKWHVLKKAKECLGPLYAKKSEFRAEFHKVVNHMLTPDEFDAAWALLMKKYNLEARPFLTQIYEVRHKWVKPFFKGVLCAKMTSTQRSESANMMLKTYVPPGCAMNMFVKHYMRLQRDREVEEGYEEKRTKMAKPVLHVNLAIEEHASKVYTRAMFEQFGQNLYEAGAYKIEEVEKGKVYLAKHAKPHRREKWSRVIFQVTMVDGGEYFECECGLFEHMGVLCCHALKVMNYLGIEEIPAQHLLKRWRRDARDILPAHLKVYQNDHASLRSFTYRHSAIFMKALELVRLGDASAEAYEKLDGLFNDNLVAMAPYNDKRDGLGLEDRTVCQQEAPDFAGEHADVIGNSNLEACDLRGLSAPPKNRGAGRPTNSRDRAPYESPKGLSKRTRFCSICKCSGHKKTTCPLRGDVPKPPRKEGRCTNCGVAGHRRNTCNRQAEGLLH</sequence>
<evidence type="ECO:0000313" key="2">
    <source>
        <dbReference type="Proteomes" id="UP001732700"/>
    </source>
</evidence>
<proteinExistence type="predicted"/>